<accession>A0A7L8ZDI3</accession>
<sequence>MTRKSDVRDEVDYESDPHTRLKHAFYRRYIACWMGKVLQQRWPATIVEPFSGSGMYSDGVDGSAMVIAKLYREHKCRPNFQALTAVTNDADPRRTAKVNQRLSELPHDDGYLHRPLEPSFFHDIVDSVIQDHAPAGRQTLWIIDPHGLKQIPWSAVRKCASRERNEVIVTLMVDELHRYRSNSVMEGVMNSVYGDDSWKRLPTTTSTAKSKADLVRLYCKKLQELGCHTASFDIDAVGRASRYALVFATHHTAGLACWNDAKWSSDPATGSHVGVLSEGQLGLFGPEIDTLGMDLRAKPGVFTFSELAQRASVLGYKESHLRTALDALFREGLVLRVSPTQAPKKRPWPQDCVVQIFEDKPGLSV</sequence>
<reference evidence="1 2" key="1">
    <citation type="submission" date="2020-08" db="EMBL/GenBank/DDBJ databases">
        <authorList>
            <person name="Min H."/>
            <person name="Gabrielle-Ann F."/>
            <person name="Adams J.C."/>
            <person name="Ponce A.M."/>
            <person name="Rodriguez A.M."/>
            <person name="McFadden T.J."/>
            <person name="Benavides Y.J."/>
            <person name="Emanuel T.D."/>
            <person name="Gordon L.-A.S."/>
            <person name="Frohlich J.N."/>
            <person name="Washington J.M."/>
            <person name="Garlena R.A."/>
            <person name="Russell D.A."/>
            <person name="Pope W.H."/>
            <person name="Jacobs-Sera D."/>
            <person name="Hatfull G.F."/>
        </authorList>
    </citation>
    <scope>NUCLEOTIDE SEQUENCE [LARGE SCALE GENOMIC DNA]</scope>
</reference>
<dbReference type="NCBIfam" id="TIGR04474">
    <property type="entry name" value="tcm_partner"/>
    <property type="match status" value="1"/>
</dbReference>
<keyword evidence="2" id="KW-1185">Reference proteome</keyword>
<gene>
    <name evidence="1" type="primary">45</name>
    <name evidence="1" type="ORF">SEA_BOSNIA_45</name>
</gene>
<protein>
    <recommendedName>
        <fullName evidence="3">Methyltransferase</fullName>
    </recommendedName>
</protein>
<name>A0A7L8ZDI3_9CAUD</name>
<evidence type="ECO:0000313" key="2">
    <source>
        <dbReference type="Proteomes" id="UP000593614"/>
    </source>
</evidence>
<proteinExistence type="predicted"/>
<dbReference type="GeneID" id="77928655"/>
<organism evidence="1 2">
    <name type="scientific">Gordonia phage Bosnia</name>
    <dbReference type="NCBI Taxonomy" id="2776839"/>
    <lineage>
        <taxon>Viruses</taxon>
        <taxon>Duplodnaviria</taxon>
        <taxon>Heunggongvirae</taxon>
        <taxon>Uroviricota</taxon>
        <taxon>Caudoviricetes</taxon>
        <taxon>Nymbaxtervirinae</taxon>
        <taxon>Nymphadoravirus</taxon>
        <taxon>Nymphadoravirus bosnia</taxon>
    </lineage>
</organism>
<evidence type="ECO:0000313" key="1">
    <source>
        <dbReference type="EMBL" id="QOI66875.1"/>
    </source>
</evidence>
<dbReference type="KEGG" id="vg:77928655"/>
<dbReference type="EMBL" id="MT952844">
    <property type="protein sequence ID" value="QOI66875.1"/>
    <property type="molecule type" value="Genomic_DNA"/>
</dbReference>
<dbReference type="RefSeq" id="YP_010652828.1">
    <property type="nucleotide sequence ID" value="NC_070790.1"/>
</dbReference>
<dbReference type="InterPro" id="IPR031009">
    <property type="entry name" value="Tcm_partner"/>
</dbReference>
<dbReference type="Proteomes" id="UP000593614">
    <property type="component" value="Genome"/>
</dbReference>
<evidence type="ECO:0008006" key="3">
    <source>
        <dbReference type="Google" id="ProtNLM"/>
    </source>
</evidence>